<dbReference type="OrthoDB" id="9788221at2"/>
<evidence type="ECO:0000256" key="1">
    <source>
        <dbReference type="ARBA" id="ARBA00008270"/>
    </source>
</evidence>
<dbReference type="InterPro" id="IPR003719">
    <property type="entry name" value="Phenazine_PhzF-like"/>
</dbReference>
<proteinExistence type="inferred from homology"/>
<reference evidence="4 5" key="1">
    <citation type="journal article" date="2012" name="BMC Genomics">
        <title>Comparative genomics of bacteria in the genus Providencia isolated from wild Drosophila melanogaster.</title>
        <authorList>
            <person name="Galac M.R."/>
            <person name="Lazzaro B.P."/>
        </authorList>
    </citation>
    <scope>NUCLEOTIDE SEQUENCE [LARGE SCALE GENOMIC DNA]</scope>
    <source>
        <strain evidence="4 5">DSM 19968</strain>
    </source>
</reference>
<dbReference type="PIRSF" id="PIRSF016184">
    <property type="entry name" value="PhzC_PhzF"/>
    <property type="match status" value="1"/>
</dbReference>
<comment type="similarity">
    <text evidence="1">Belongs to the PhzF family.</text>
</comment>
<dbReference type="EMBL" id="AKKL01000021">
    <property type="protein sequence ID" value="EKT62303.1"/>
    <property type="molecule type" value="Genomic_DNA"/>
</dbReference>
<keyword evidence="5" id="KW-1185">Reference proteome</keyword>
<evidence type="ECO:0008006" key="6">
    <source>
        <dbReference type="Google" id="ProtNLM"/>
    </source>
</evidence>
<name>K8WNW9_9GAMM</name>
<sequence length="264" mass="29246">MRKMTLSVYYIDAFTDQQFHGNPAAVVLLETWLPDSQLMAIAAEINLSETAFLVGNHIRWFTPTLEVTLCGHATLATAYVLHQFKQLPITPFTFHSLSGELTVFKEQNGFTLDFPILNTQQVSVADYPQLAEIIGVEIESLWLAKDRYVCFLSDSEKVANCKPDMLSMATLPLQGLTITAKSDNKHADFVSRYFAPAKGVNEDPVTGTSHCAIAPLWAKRLNKNQLVGHQISARGGIIKCHVDNERVKLTGKAALFLTGTLHID</sequence>
<dbReference type="STRING" id="1141662.OOA_08642"/>
<keyword evidence="2" id="KW-0413">Isomerase</keyword>
<gene>
    <name evidence="4" type="ORF">OOA_08642</name>
</gene>
<dbReference type="Pfam" id="PF02567">
    <property type="entry name" value="PhzC-PhzF"/>
    <property type="match status" value="1"/>
</dbReference>
<organism evidence="4 5">
    <name type="scientific">Providencia burhodogranariea DSM 19968</name>
    <dbReference type="NCBI Taxonomy" id="1141662"/>
    <lineage>
        <taxon>Bacteria</taxon>
        <taxon>Pseudomonadati</taxon>
        <taxon>Pseudomonadota</taxon>
        <taxon>Gammaproteobacteria</taxon>
        <taxon>Enterobacterales</taxon>
        <taxon>Morganellaceae</taxon>
        <taxon>Providencia</taxon>
    </lineage>
</organism>
<comment type="caution">
    <text evidence="4">The sequence shown here is derived from an EMBL/GenBank/DDBJ whole genome shotgun (WGS) entry which is preliminary data.</text>
</comment>
<dbReference type="SUPFAM" id="SSF54506">
    <property type="entry name" value="Diaminopimelate epimerase-like"/>
    <property type="match status" value="1"/>
</dbReference>
<accession>K8WNW9</accession>
<dbReference type="eggNOG" id="COG0384">
    <property type="taxonomic scope" value="Bacteria"/>
</dbReference>
<dbReference type="Proteomes" id="UP000009336">
    <property type="component" value="Unassembled WGS sequence"/>
</dbReference>
<evidence type="ECO:0000256" key="3">
    <source>
        <dbReference type="PIRSR" id="PIRSR016184-1"/>
    </source>
</evidence>
<evidence type="ECO:0000313" key="4">
    <source>
        <dbReference type="EMBL" id="EKT62303.1"/>
    </source>
</evidence>
<dbReference type="Gene3D" id="3.10.310.10">
    <property type="entry name" value="Diaminopimelate Epimerase, Chain A, domain 1"/>
    <property type="match status" value="2"/>
</dbReference>
<evidence type="ECO:0000256" key="2">
    <source>
        <dbReference type="ARBA" id="ARBA00023235"/>
    </source>
</evidence>
<dbReference type="AlphaFoldDB" id="K8WNW9"/>
<dbReference type="PATRIC" id="fig|1141662.3.peg.1753"/>
<dbReference type="HOGENOM" id="CLU_048756_2_2_6"/>
<dbReference type="PANTHER" id="PTHR13774">
    <property type="entry name" value="PHENAZINE BIOSYNTHESIS PROTEIN"/>
    <property type="match status" value="1"/>
</dbReference>
<dbReference type="PANTHER" id="PTHR13774:SF17">
    <property type="entry name" value="PHENAZINE BIOSYNTHESIS-LIKE DOMAIN-CONTAINING PROTEIN"/>
    <property type="match status" value="1"/>
</dbReference>
<dbReference type="RefSeq" id="WP_008911749.1">
    <property type="nucleotide sequence ID" value="NZ_KB233222.1"/>
</dbReference>
<dbReference type="NCBIfam" id="TIGR00654">
    <property type="entry name" value="PhzF_family"/>
    <property type="match status" value="1"/>
</dbReference>
<dbReference type="GO" id="GO:0005737">
    <property type="term" value="C:cytoplasm"/>
    <property type="evidence" value="ECO:0007669"/>
    <property type="project" value="TreeGrafter"/>
</dbReference>
<feature type="active site" evidence="3">
    <location>
        <position position="49"/>
    </location>
</feature>
<evidence type="ECO:0000313" key="5">
    <source>
        <dbReference type="Proteomes" id="UP000009336"/>
    </source>
</evidence>
<protein>
    <recommendedName>
        <fullName evidence="6">PhzF family phenazine biosynthesis protein</fullName>
    </recommendedName>
</protein>
<dbReference type="GO" id="GO:0016853">
    <property type="term" value="F:isomerase activity"/>
    <property type="evidence" value="ECO:0007669"/>
    <property type="project" value="UniProtKB-KW"/>
</dbReference>